<dbReference type="Proteomes" id="UP000003009">
    <property type="component" value="Unassembled WGS sequence"/>
</dbReference>
<reference evidence="2" key="1">
    <citation type="submission" date="2009-04" db="EMBL/GenBank/DDBJ databases">
        <authorList>
            <person name="Weinstock G."/>
            <person name="Sodergren E."/>
            <person name="Clifton S."/>
            <person name="Fulton L."/>
            <person name="Fulton B."/>
            <person name="Courtney L."/>
            <person name="Fronick C."/>
            <person name="Harrison M."/>
            <person name="Strong C."/>
            <person name="Farmer C."/>
            <person name="Delahaunty K."/>
            <person name="Markovic C."/>
            <person name="Hall O."/>
            <person name="Minx P."/>
            <person name="Tomlinson C."/>
            <person name="Mitreva M."/>
            <person name="Nelson J."/>
            <person name="Hou S."/>
            <person name="Wollam A."/>
            <person name="Pepin K.H."/>
            <person name="Johnson M."/>
            <person name="Bhonagiri V."/>
            <person name="Nash W.E."/>
            <person name="Warren W."/>
            <person name="Chinwalla A."/>
            <person name="Mardis E.R."/>
            <person name="Wilson R.K."/>
        </authorList>
    </citation>
    <scope>NUCLEOTIDE SEQUENCE [LARGE SCALE GENOMIC DNA]</scope>
    <source>
        <strain evidence="2">ATCC 51147</strain>
    </source>
</reference>
<comment type="caution">
    <text evidence="2">The sequence shown here is derived from an EMBL/GenBank/DDBJ whole genome shotgun (WGS) entry which is preliminary data.</text>
</comment>
<dbReference type="EMBL" id="ACJW02000005">
    <property type="protein sequence ID" value="EEP67090.1"/>
    <property type="molecule type" value="Genomic_DNA"/>
</dbReference>
<dbReference type="STRING" id="629741.GCWU000324_02662"/>
<sequence length="48" mass="4985">MPNLQPMTRRLADISPTGKTRLNAPSSGEPSPLHIQISGCLSAVAKAA</sequence>
<protein>
    <submittedName>
        <fullName evidence="2">Uncharacterized protein</fullName>
    </submittedName>
</protein>
<dbReference type="AlphaFoldDB" id="C4GLT9"/>
<evidence type="ECO:0000256" key="1">
    <source>
        <dbReference type="SAM" id="MobiDB-lite"/>
    </source>
</evidence>
<proteinExistence type="predicted"/>
<accession>C4GLT9</accession>
<feature type="region of interest" description="Disordered" evidence="1">
    <location>
        <begin position="1"/>
        <end position="34"/>
    </location>
</feature>
<dbReference type="HOGENOM" id="CLU_3153837_0_0_4"/>
<organism evidence="2 3">
    <name type="scientific">Kingella oralis ATCC 51147</name>
    <dbReference type="NCBI Taxonomy" id="629741"/>
    <lineage>
        <taxon>Bacteria</taxon>
        <taxon>Pseudomonadati</taxon>
        <taxon>Pseudomonadota</taxon>
        <taxon>Betaproteobacteria</taxon>
        <taxon>Neisseriales</taxon>
        <taxon>Neisseriaceae</taxon>
        <taxon>Kingella</taxon>
    </lineage>
</organism>
<feature type="compositionally biased region" description="Polar residues" evidence="1">
    <location>
        <begin position="17"/>
        <end position="29"/>
    </location>
</feature>
<name>C4GLT9_9NEIS</name>
<evidence type="ECO:0000313" key="3">
    <source>
        <dbReference type="Proteomes" id="UP000003009"/>
    </source>
</evidence>
<gene>
    <name evidence="2" type="ORF">GCWU000324_02662</name>
</gene>
<keyword evidence="3" id="KW-1185">Reference proteome</keyword>
<evidence type="ECO:0000313" key="2">
    <source>
        <dbReference type="EMBL" id="EEP67090.1"/>
    </source>
</evidence>